<evidence type="ECO:0000259" key="1">
    <source>
        <dbReference type="Pfam" id="PF03358"/>
    </source>
</evidence>
<dbReference type="InterPro" id="IPR050712">
    <property type="entry name" value="NAD(P)H-dep_reductase"/>
</dbReference>
<dbReference type="Proteomes" id="UP000008635">
    <property type="component" value="Chromosome"/>
</dbReference>
<dbReference type="RefSeq" id="WP_013558400.1">
    <property type="nucleotide sequence ID" value="NC_014958.1"/>
</dbReference>
<dbReference type="eggNOG" id="COG0431">
    <property type="taxonomic scope" value="Bacteria"/>
</dbReference>
<evidence type="ECO:0000313" key="3">
    <source>
        <dbReference type="Proteomes" id="UP000008635"/>
    </source>
</evidence>
<protein>
    <submittedName>
        <fullName evidence="2">NADPH-dependent FMN reductase</fullName>
    </submittedName>
</protein>
<dbReference type="Pfam" id="PF03358">
    <property type="entry name" value="FMN_red"/>
    <property type="match status" value="1"/>
</dbReference>
<dbReference type="SUPFAM" id="SSF52218">
    <property type="entry name" value="Flavoproteins"/>
    <property type="match status" value="1"/>
</dbReference>
<dbReference type="GO" id="GO:0010181">
    <property type="term" value="F:FMN binding"/>
    <property type="evidence" value="ECO:0007669"/>
    <property type="project" value="TreeGrafter"/>
</dbReference>
<organism evidence="2 3">
    <name type="scientific">Deinococcus maricopensis (strain DSM 21211 / LMG 22137 / NRRL B-23946 / LB-34)</name>
    <dbReference type="NCBI Taxonomy" id="709986"/>
    <lineage>
        <taxon>Bacteria</taxon>
        <taxon>Thermotogati</taxon>
        <taxon>Deinococcota</taxon>
        <taxon>Deinococci</taxon>
        <taxon>Deinococcales</taxon>
        <taxon>Deinococcaceae</taxon>
        <taxon>Deinococcus</taxon>
    </lineage>
</organism>
<dbReference type="OrthoDB" id="9806724at2"/>
<dbReference type="HOGENOM" id="CLU_055322_4_3_0"/>
<dbReference type="EMBL" id="CP002454">
    <property type="protein sequence ID" value="ADV68897.1"/>
    <property type="molecule type" value="Genomic_DNA"/>
</dbReference>
<feature type="domain" description="NADPH-dependent FMN reductase-like" evidence="1">
    <location>
        <begin position="6"/>
        <end position="143"/>
    </location>
</feature>
<gene>
    <name evidence="2" type="ordered locus">Deima_3270</name>
</gene>
<dbReference type="AlphaFoldDB" id="E8U4N2"/>
<sequence precursor="true">MTSVPTVLLLSGSLRAHSTNTAVLRTAQAVTPAGLHTVLSDDLGALPHFNPDDDHDPLPPAVAAFRARLRAADALLFCTPEYAGGLPGAFKNLLDWTVGGGETYGRPAAWINVSGVAAPTGGEDAHAALRKVLGYTGVRVVEAACRRLPLARQDVGADGLIASPEVRAHLQAALLTLAAHA</sequence>
<dbReference type="GO" id="GO:0005829">
    <property type="term" value="C:cytosol"/>
    <property type="evidence" value="ECO:0007669"/>
    <property type="project" value="TreeGrafter"/>
</dbReference>
<dbReference type="Gene3D" id="3.40.50.360">
    <property type="match status" value="1"/>
</dbReference>
<dbReference type="InterPro" id="IPR029039">
    <property type="entry name" value="Flavoprotein-like_sf"/>
</dbReference>
<reference evidence="3" key="2">
    <citation type="submission" date="2011-01" db="EMBL/GenBank/DDBJ databases">
        <title>The complete genome of Deinococcus maricopensis DSM 21211.</title>
        <authorList>
            <consortium name="US DOE Joint Genome Institute (JGI-PGF)"/>
            <person name="Lucas S."/>
            <person name="Copeland A."/>
            <person name="Lapidus A."/>
            <person name="Goodwin L."/>
            <person name="Pitluck S."/>
            <person name="Kyrpides N."/>
            <person name="Mavromatis K."/>
            <person name="Pagani I."/>
            <person name="Ivanova N."/>
            <person name="Ovchinnikova G."/>
            <person name="Zeytun A."/>
            <person name="Detter J.C."/>
            <person name="Han C."/>
            <person name="Land M."/>
            <person name="Hauser L."/>
            <person name="Markowitz V."/>
            <person name="Cheng J.-F."/>
            <person name="Hugenholtz P."/>
            <person name="Woyke T."/>
            <person name="Wu D."/>
            <person name="Pukall R."/>
            <person name="Gehrich-Schroeter G."/>
            <person name="Brambilla E."/>
            <person name="Klenk H.-P."/>
            <person name="Eisen J.A."/>
        </authorList>
    </citation>
    <scope>NUCLEOTIDE SEQUENCE [LARGE SCALE GENOMIC DNA]</scope>
    <source>
        <strain evidence="3">DSM 21211 / LMG 22137 / NRRL B-23946 / LB-34</strain>
    </source>
</reference>
<dbReference type="GO" id="GO:0016491">
    <property type="term" value="F:oxidoreductase activity"/>
    <property type="evidence" value="ECO:0007669"/>
    <property type="project" value="InterPro"/>
</dbReference>
<proteinExistence type="predicted"/>
<evidence type="ECO:0000313" key="2">
    <source>
        <dbReference type="EMBL" id="ADV68897.1"/>
    </source>
</evidence>
<dbReference type="KEGG" id="dmr:Deima_3270"/>
<dbReference type="PANTHER" id="PTHR30543:SF21">
    <property type="entry name" value="NAD(P)H-DEPENDENT FMN REDUCTASE LOT6"/>
    <property type="match status" value="1"/>
</dbReference>
<accession>E8U4N2</accession>
<dbReference type="PANTHER" id="PTHR30543">
    <property type="entry name" value="CHROMATE REDUCTASE"/>
    <property type="match status" value="1"/>
</dbReference>
<keyword evidence="3" id="KW-1185">Reference proteome</keyword>
<dbReference type="InterPro" id="IPR005025">
    <property type="entry name" value="FMN_Rdtase-like_dom"/>
</dbReference>
<reference evidence="2 3" key="1">
    <citation type="journal article" date="2011" name="Stand. Genomic Sci.">
        <title>Complete genome sequence of Deinococcus maricopensis type strain (LB-34).</title>
        <authorList>
            <person name="Pukall R."/>
            <person name="Zeytun A."/>
            <person name="Lucas S."/>
            <person name="Lapidus A."/>
            <person name="Hammon N."/>
            <person name="Deshpande S."/>
            <person name="Nolan M."/>
            <person name="Cheng J.F."/>
            <person name="Pitluck S."/>
            <person name="Liolios K."/>
            <person name="Pagani I."/>
            <person name="Mikhailova N."/>
            <person name="Ivanova N."/>
            <person name="Mavromatis K."/>
            <person name="Pati A."/>
            <person name="Tapia R."/>
            <person name="Han C."/>
            <person name="Goodwin L."/>
            <person name="Chen A."/>
            <person name="Palaniappan K."/>
            <person name="Land M."/>
            <person name="Hauser L."/>
            <person name="Chang Y.J."/>
            <person name="Jeffries C.D."/>
            <person name="Brambilla E.M."/>
            <person name="Rohde M."/>
            <person name="Goker M."/>
            <person name="Detter J.C."/>
            <person name="Woyke T."/>
            <person name="Bristow J."/>
            <person name="Eisen J.A."/>
            <person name="Markowitz V."/>
            <person name="Hugenholtz P."/>
            <person name="Kyrpides N.C."/>
            <person name="Klenk H.P."/>
        </authorList>
    </citation>
    <scope>NUCLEOTIDE SEQUENCE [LARGE SCALE GENOMIC DNA]</scope>
    <source>
        <strain evidence="3">DSM 21211 / LMG 22137 / NRRL B-23946 / LB-34</strain>
    </source>
</reference>
<name>E8U4N2_DEIML</name>
<dbReference type="STRING" id="709986.Deima_3270"/>